<dbReference type="EMBL" id="LAQJ01000166">
    <property type="protein sequence ID" value="KKO19710.1"/>
    <property type="molecule type" value="Genomic_DNA"/>
</dbReference>
<dbReference type="AlphaFoldDB" id="A0A0M2UVV7"/>
<dbReference type="Proteomes" id="UP000034954">
    <property type="component" value="Unassembled WGS sequence"/>
</dbReference>
<sequence>MKSFGLSPQEKQQEMKKRDILKKSQTDWDRIKKMNDEEIDFSDIPEIGPEKFAKAMVRKGLKTSSGKVLLTLRIDEDVVSWFRKRGRGYQTKINALLRAYMEAHK</sequence>
<evidence type="ECO:0008006" key="4">
    <source>
        <dbReference type="Google" id="ProtNLM"/>
    </source>
</evidence>
<evidence type="ECO:0000313" key="3">
    <source>
        <dbReference type="Proteomes" id="UP000034954"/>
    </source>
</evidence>
<protein>
    <recommendedName>
        <fullName evidence="4">BrnA antitoxin family protein</fullName>
    </recommendedName>
</protein>
<dbReference type="Pfam" id="PF14384">
    <property type="entry name" value="BrnA_antitoxin"/>
    <property type="match status" value="1"/>
</dbReference>
<organism evidence="2 3">
    <name type="scientific">Candidatus Brocadia fulgida</name>
    <dbReference type="NCBI Taxonomy" id="380242"/>
    <lineage>
        <taxon>Bacteria</taxon>
        <taxon>Pseudomonadati</taxon>
        <taxon>Planctomycetota</taxon>
        <taxon>Candidatus Brocadiia</taxon>
        <taxon>Candidatus Brocadiales</taxon>
        <taxon>Candidatus Brocadiaceae</taxon>
        <taxon>Candidatus Brocadia</taxon>
    </lineage>
</organism>
<evidence type="ECO:0000256" key="1">
    <source>
        <dbReference type="SAM" id="MobiDB-lite"/>
    </source>
</evidence>
<name>A0A0M2UVV7_9BACT</name>
<evidence type="ECO:0000313" key="2">
    <source>
        <dbReference type="EMBL" id="KKO19710.1"/>
    </source>
</evidence>
<proteinExistence type="predicted"/>
<dbReference type="PATRIC" id="fig|380242.3.peg.1952"/>
<feature type="region of interest" description="Disordered" evidence="1">
    <location>
        <begin position="1"/>
        <end position="20"/>
    </location>
</feature>
<dbReference type="InterPro" id="IPR025528">
    <property type="entry name" value="BrnA_antitoxin"/>
</dbReference>
<gene>
    <name evidence="2" type="ORF">BROFUL_01582</name>
</gene>
<keyword evidence="3" id="KW-1185">Reference proteome</keyword>
<reference evidence="2 3" key="1">
    <citation type="journal article" date="2013" name="BMC Microbiol.">
        <title>Identification of the type II cytochrome c maturation pathway in anammox bacteria by comparative genomics.</title>
        <authorList>
            <person name="Ferousi C."/>
            <person name="Speth D.R."/>
            <person name="Reimann J."/>
            <person name="Op den Camp H.J."/>
            <person name="Allen J.W."/>
            <person name="Keltjens J.T."/>
            <person name="Jetten M.S."/>
        </authorList>
    </citation>
    <scope>NUCLEOTIDE SEQUENCE [LARGE SCALE GENOMIC DNA]</scope>
    <source>
        <strain evidence="2">RU1</strain>
    </source>
</reference>
<feature type="compositionally biased region" description="Basic and acidic residues" evidence="1">
    <location>
        <begin position="11"/>
        <end position="20"/>
    </location>
</feature>
<comment type="caution">
    <text evidence="2">The sequence shown here is derived from an EMBL/GenBank/DDBJ whole genome shotgun (WGS) entry which is preliminary data.</text>
</comment>
<accession>A0A0M2UVV7</accession>